<accession>A0A848L3P4</accession>
<dbReference type="RefSeq" id="WP_170196174.1">
    <property type="nucleotide sequence ID" value="NZ_JABBNB010000025.1"/>
</dbReference>
<organism evidence="2 3">
    <name type="scientific">Gordonia asplenii</name>
    <dbReference type="NCBI Taxonomy" id="2725283"/>
    <lineage>
        <taxon>Bacteria</taxon>
        <taxon>Bacillati</taxon>
        <taxon>Actinomycetota</taxon>
        <taxon>Actinomycetes</taxon>
        <taxon>Mycobacteriales</taxon>
        <taxon>Gordoniaceae</taxon>
        <taxon>Gordonia</taxon>
    </lineage>
</organism>
<keyword evidence="1" id="KW-1133">Transmembrane helix</keyword>
<keyword evidence="3" id="KW-1185">Reference proteome</keyword>
<protein>
    <submittedName>
        <fullName evidence="2">Uncharacterized protein</fullName>
    </submittedName>
</protein>
<reference evidence="2 3" key="1">
    <citation type="submission" date="2020-04" db="EMBL/GenBank/DDBJ databases">
        <title>Gordonia sp. nov. TBRC 11910.</title>
        <authorList>
            <person name="Suriyachadkun C."/>
        </authorList>
    </citation>
    <scope>NUCLEOTIDE SEQUENCE [LARGE SCALE GENOMIC DNA]</scope>
    <source>
        <strain evidence="2 3">TBRC 11910</strain>
    </source>
</reference>
<keyword evidence="1" id="KW-0812">Transmembrane</keyword>
<evidence type="ECO:0000313" key="2">
    <source>
        <dbReference type="EMBL" id="NMO03675.1"/>
    </source>
</evidence>
<sequence length="53" mass="5519">MTPVSVNGKPAIGRPVSDIPLLVSPSSDRVVAVLLMLVLVTMAVLYGPTLMQA</sequence>
<dbReference type="Proteomes" id="UP000550729">
    <property type="component" value="Unassembled WGS sequence"/>
</dbReference>
<comment type="caution">
    <text evidence="2">The sequence shown here is derived from an EMBL/GenBank/DDBJ whole genome shotgun (WGS) entry which is preliminary data.</text>
</comment>
<feature type="transmembrane region" description="Helical" evidence="1">
    <location>
        <begin position="30"/>
        <end position="51"/>
    </location>
</feature>
<proteinExistence type="predicted"/>
<keyword evidence="1" id="KW-0472">Membrane</keyword>
<evidence type="ECO:0000313" key="3">
    <source>
        <dbReference type="Proteomes" id="UP000550729"/>
    </source>
</evidence>
<gene>
    <name evidence="2" type="ORF">HH308_20885</name>
</gene>
<name>A0A848L3P4_9ACTN</name>
<evidence type="ECO:0000256" key="1">
    <source>
        <dbReference type="SAM" id="Phobius"/>
    </source>
</evidence>
<dbReference type="EMBL" id="JABBNB010000025">
    <property type="protein sequence ID" value="NMO03675.1"/>
    <property type="molecule type" value="Genomic_DNA"/>
</dbReference>
<dbReference type="AlphaFoldDB" id="A0A848L3P4"/>